<dbReference type="Proteomes" id="UP000516437">
    <property type="component" value="Chromosome 8"/>
</dbReference>
<keyword evidence="3" id="KW-0812">Transmembrane</keyword>
<dbReference type="OrthoDB" id="776561at2759"/>
<reference evidence="6 7" key="1">
    <citation type="journal article" date="2019" name="Plant Biotechnol. J.">
        <title>The red bayberry genome and genetic basis of sex determination.</title>
        <authorList>
            <person name="Jia H.M."/>
            <person name="Jia H.J."/>
            <person name="Cai Q.L."/>
            <person name="Wang Y."/>
            <person name="Zhao H.B."/>
            <person name="Yang W.F."/>
            <person name="Wang G.Y."/>
            <person name="Li Y.H."/>
            <person name="Zhan D.L."/>
            <person name="Shen Y.T."/>
            <person name="Niu Q.F."/>
            <person name="Chang L."/>
            <person name="Qiu J."/>
            <person name="Zhao L."/>
            <person name="Xie H.B."/>
            <person name="Fu W.Y."/>
            <person name="Jin J."/>
            <person name="Li X.W."/>
            <person name="Jiao Y."/>
            <person name="Zhou C.C."/>
            <person name="Tu T."/>
            <person name="Chai C.Y."/>
            <person name="Gao J.L."/>
            <person name="Fan L.J."/>
            <person name="van de Weg E."/>
            <person name="Wang J.Y."/>
            <person name="Gao Z.S."/>
        </authorList>
    </citation>
    <scope>NUCLEOTIDE SEQUENCE [LARGE SCALE GENOMIC DNA]</scope>
    <source>
        <tissue evidence="6">Leaves</tissue>
    </source>
</reference>
<evidence type="ECO:0000313" key="7">
    <source>
        <dbReference type="Proteomes" id="UP000516437"/>
    </source>
</evidence>
<dbReference type="PANTHER" id="PTHR31113">
    <property type="entry name" value="UPF0496 PROTEIN 3-RELATED"/>
    <property type="match status" value="1"/>
</dbReference>
<organism evidence="6 7">
    <name type="scientific">Morella rubra</name>
    <name type="common">Chinese bayberry</name>
    <dbReference type="NCBI Taxonomy" id="262757"/>
    <lineage>
        <taxon>Eukaryota</taxon>
        <taxon>Viridiplantae</taxon>
        <taxon>Streptophyta</taxon>
        <taxon>Embryophyta</taxon>
        <taxon>Tracheophyta</taxon>
        <taxon>Spermatophyta</taxon>
        <taxon>Magnoliopsida</taxon>
        <taxon>eudicotyledons</taxon>
        <taxon>Gunneridae</taxon>
        <taxon>Pentapetalae</taxon>
        <taxon>rosids</taxon>
        <taxon>fabids</taxon>
        <taxon>Fagales</taxon>
        <taxon>Myricaceae</taxon>
        <taxon>Morella</taxon>
    </lineage>
</organism>
<sequence length="82" mass="9676">MSRLVARLQDEVEHKKAMIQFCLERREDKLSLQVEEEINKSDVIGFRKQVQELEEHVYLCLVTISRARLLVIKEMTSSCVQK</sequence>
<evidence type="ECO:0000256" key="5">
    <source>
        <dbReference type="ARBA" id="ARBA00023136"/>
    </source>
</evidence>
<gene>
    <name evidence="6" type="ORF">CJ030_MR8G022917</name>
</gene>
<evidence type="ECO:0000256" key="1">
    <source>
        <dbReference type="ARBA" id="ARBA00004370"/>
    </source>
</evidence>
<evidence type="ECO:0000256" key="4">
    <source>
        <dbReference type="ARBA" id="ARBA00022989"/>
    </source>
</evidence>
<keyword evidence="7" id="KW-1185">Reference proteome</keyword>
<comment type="caution">
    <text evidence="6">The sequence shown here is derived from an EMBL/GenBank/DDBJ whole genome shotgun (WGS) entry which is preliminary data.</text>
</comment>
<evidence type="ECO:0000313" key="6">
    <source>
        <dbReference type="EMBL" id="KAB1203252.1"/>
    </source>
</evidence>
<dbReference type="AlphaFoldDB" id="A0A6A1USG2"/>
<dbReference type="PANTHER" id="PTHR31113:SF2">
    <property type="entry name" value="OS04G0423200 PROTEIN"/>
    <property type="match status" value="1"/>
</dbReference>
<accession>A0A6A1USG2</accession>
<comment type="similarity">
    <text evidence="2">Belongs to the UPF0496 family.</text>
</comment>
<dbReference type="GO" id="GO:0016020">
    <property type="term" value="C:membrane"/>
    <property type="evidence" value="ECO:0007669"/>
    <property type="project" value="UniProtKB-SubCell"/>
</dbReference>
<name>A0A6A1USG2_9ROSI</name>
<keyword evidence="5" id="KW-0472">Membrane</keyword>
<dbReference type="InterPro" id="IPR007749">
    <property type="entry name" value="DUF677"/>
</dbReference>
<dbReference type="EMBL" id="RXIC02000026">
    <property type="protein sequence ID" value="KAB1203252.1"/>
    <property type="molecule type" value="Genomic_DNA"/>
</dbReference>
<keyword evidence="4" id="KW-1133">Transmembrane helix</keyword>
<proteinExistence type="inferred from homology"/>
<evidence type="ECO:0000256" key="2">
    <source>
        <dbReference type="ARBA" id="ARBA00009074"/>
    </source>
</evidence>
<protein>
    <submittedName>
        <fullName evidence="6">UPF0496 protein 3</fullName>
    </submittedName>
</protein>
<evidence type="ECO:0000256" key="3">
    <source>
        <dbReference type="ARBA" id="ARBA00022692"/>
    </source>
</evidence>
<comment type="subcellular location">
    <subcellularLocation>
        <location evidence="1">Membrane</location>
    </subcellularLocation>
</comment>